<organism evidence="2 3">
    <name type="scientific">Psychrobacillus lasiicapitis</name>
    <dbReference type="NCBI Taxonomy" id="1636719"/>
    <lineage>
        <taxon>Bacteria</taxon>
        <taxon>Bacillati</taxon>
        <taxon>Bacillota</taxon>
        <taxon>Bacilli</taxon>
        <taxon>Bacillales</taxon>
        <taxon>Bacillaceae</taxon>
        <taxon>Psychrobacillus</taxon>
    </lineage>
</organism>
<keyword evidence="3" id="KW-1185">Reference proteome</keyword>
<dbReference type="AlphaFoldDB" id="A0A544TGX5"/>
<comment type="caution">
    <text evidence="2">The sequence shown here is derived from an EMBL/GenBank/DDBJ whole genome shotgun (WGS) entry which is preliminary data.</text>
</comment>
<sequence>MKKYLLFMMSFAVLFFILQIGSGMLLTLLNTPEITSTGAGMYSEVDFGNASPIYLVGAVLAATIAFFLSQHLLSKRIRLFKLLNEYKRGAHM</sequence>
<name>A0A544TGX5_9BACI</name>
<feature type="transmembrane region" description="Helical" evidence="1">
    <location>
        <begin position="7"/>
        <end position="29"/>
    </location>
</feature>
<dbReference type="OrthoDB" id="2454526at2"/>
<dbReference type="Proteomes" id="UP000317316">
    <property type="component" value="Unassembled WGS sequence"/>
</dbReference>
<feature type="transmembrane region" description="Helical" evidence="1">
    <location>
        <begin position="49"/>
        <end position="68"/>
    </location>
</feature>
<evidence type="ECO:0000313" key="3">
    <source>
        <dbReference type="Proteomes" id="UP000317316"/>
    </source>
</evidence>
<accession>A0A544TGX5</accession>
<reference evidence="2 3" key="1">
    <citation type="submission" date="2019-05" db="EMBL/GenBank/DDBJ databases">
        <title>Psychrobacillus vulpis sp. nov., a new species isolated from feces of a red fox that inhabits in The Tablas de Daimiel Natural Park, Albacete, Spain.</title>
        <authorList>
            <person name="Rodriguez M."/>
            <person name="Reina J.C."/>
            <person name="Bejar V."/>
            <person name="Llamas I."/>
        </authorList>
    </citation>
    <scope>NUCLEOTIDE SEQUENCE [LARGE SCALE GENOMIC DNA]</scope>
    <source>
        <strain evidence="2 3">NEAU-3TGS17</strain>
    </source>
</reference>
<proteinExistence type="predicted"/>
<evidence type="ECO:0000313" key="2">
    <source>
        <dbReference type="EMBL" id="TQR16677.1"/>
    </source>
</evidence>
<dbReference type="RefSeq" id="WP_142536921.1">
    <property type="nucleotide sequence ID" value="NZ_BMIE01000002.1"/>
</dbReference>
<keyword evidence="1" id="KW-0812">Transmembrane</keyword>
<keyword evidence="1" id="KW-0472">Membrane</keyword>
<gene>
    <name evidence="2" type="ORF">FG382_00485</name>
</gene>
<evidence type="ECO:0000256" key="1">
    <source>
        <dbReference type="SAM" id="Phobius"/>
    </source>
</evidence>
<dbReference type="EMBL" id="VDGH01000001">
    <property type="protein sequence ID" value="TQR16677.1"/>
    <property type="molecule type" value="Genomic_DNA"/>
</dbReference>
<keyword evidence="1" id="KW-1133">Transmembrane helix</keyword>
<protein>
    <submittedName>
        <fullName evidence="2">Uncharacterized protein</fullName>
    </submittedName>
</protein>